<evidence type="ECO:0000313" key="3">
    <source>
        <dbReference type="Proteomes" id="UP000280685"/>
    </source>
</evidence>
<dbReference type="Gene3D" id="3.30.200.20">
    <property type="entry name" value="Phosphorylase Kinase, domain 1"/>
    <property type="match status" value="1"/>
</dbReference>
<feature type="domain" description="Aminoglycoside phosphotransferase" evidence="1">
    <location>
        <begin position="31"/>
        <end position="268"/>
    </location>
</feature>
<dbReference type="SUPFAM" id="SSF56112">
    <property type="entry name" value="Protein kinase-like (PK-like)"/>
    <property type="match status" value="1"/>
</dbReference>
<accession>A0ABY6RZJ3</accession>
<sequence>MAGRVRHPIDIRSLERWLNKTVPEIETPLDVHQFGFGQSNPTYQLTTPSGDRYVLRKKPPGKLVSKTAHKVEREYRIIAALSTTDVPVPRAYCLCEDDSVIGTPFYIMEFLDGRIFEDPVIPNVLPDHRRAIWADAVRTLAKLHRIDPKSVGLESFGRHDGFYNRQIATWKQICGAQAAVEDVDTKEQVGQLPFFEELMAFFSDGKAQPADKGTLIHGDFKIDNLVFHKTEPRVIGILDWEMSTIGHPLSDLANLLTPYYTAFLDPARSVHLHPGFLPKATRGLPSREDLTELYFAVLEPEAREEDRAVVETRRRELQWAQAFSIFRLAAICQGIAARLARRQASSEQAKRHGDARTLFAEFAWELAQSSKGAEAKKSKL</sequence>
<dbReference type="InterPro" id="IPR052898">
    <property type="entry name" value="ACAD10-like"/>
</dbReference>
<protein>
    <submittedName>
        <fullName evidence="2">Acyl-CoA dehydrogenase family member 10</fullName>
    </submittedName>
</protein>
<name>A0ABY6RZJ3_PODCO</name>
<dbReference type="PANTHER" id="PTHR47829">
    <property type="entry name" value="HYDROLASE, PUTATIVE (AFU_ORTHOLOGUE AFUA_1G12880)-RELATED"/>
    <property type="match status" value="1"/>
</dbReference>
<evidence type="ECO:0000313" key="2">
    <source>
        <dbReference type="EMBL" id="VBB73438.1"/>
    </source>
</evidence>
<organism evidence="2 3">
    <name type="scientific">Podospora comata</name>
    <dbReference type="NCBI Taxonomy" id="48703"/>
    <lineage>
        <taxon>Eukaryota</taxon>
        <taxon>Fungi</taxon>
        <taxon>Dikarya</taxon>
        <taxon>Ascomycota</taxon>
        <taxon>Pezizomycotina</taxon>
        <taxon>Sordariomycetes</taxon>
        <taxon>Sordariomycetidae</taxon>
        <taxon>Sordariales</taxon>
        <taxon>Podosporaceae</taxon>
        <taxon>Podospora</taxon>
    </lineage>
</organism>
<evidence type="ECO:0000259" key="1">
    <source>
        <dbReference type="Pfam" id="PF01636"/>
    </source>
</evidence>
<proteinExistence type="predicted"/>
<gene>
    <name evidence="2" type="ORF">PODCO_118610</name>
</gene>
<dbReference type="CDD" id="cd05154">
    <property type="entry name" value="ACAD10_11_N-like"/>
    <property type="match status" value="1"/>
</dbReference>
<dbReference type="Gene3D" id="3.90.1200.10">
    <property type="match status" value="1"/>
</dbReference>
<reference evidence="2" key="1">
    <citation type="submission" date="2018-02" db="EMBL/GenBank/DDBJ databases">
        <authorList>
            <person name="Silar P."/>
        </authorList>
    </citation>
    <scope>NUCLEOTIDE SEQUENCE [LARGE SCALE GENOMIC DNA]</scope>
    <source>
        <strain evidence="2">T</strain>
    </source>
</reference>
<dbReference type="InterPro" id="IPR041726">
    <property type="entry name" value="ACAD10_11_N"/>
</dbReference>
<dbReference type="Proteomes" id="UP000280685">
    <property type="component" value="Chromosome 1"/>
</dbReference>
<dbReference type="EMBL" id="LR026964">
    <property type="protein sequence ID" value="VBB73438.1"/>
    <property type="molecule type" value="Genomic_DNA"/>
</dbReference>
<keyword evidence="3" id="KW-1185">Reference proteome</keyword>
<dbReference type="Pfam" id="PF01636">
    <property type="entry name" value="APH"/>
    <property type="match status" value="1"/>
</dbReference>
<dbReference type="PANTHER" id="PTHR47829:SF1">
    <property type="entry name" value="HAD FAMILY PHOSPHATASE"/>
    <property type="match status" value="1"/>
</dbReference>
<dbReference type="InterPro" id="IPR002575">
    <property type="entry name" value="Aminoglycoside_PTrfase"/>
</dbReference>
<dbReference type="InterPro" id="IPR011009">
    <property type="entry name" value="Kinase-like_dom_sf"/>
</dbReference>